<evidence type="ECO:0000256" key="6">
    <source>
        <dbReference type="ARBA" id="ARBA00022679"/>
    </source>
</evidence>
<evidence type="ECO:0000256" key="13">
    <source>
        <dbReference type="SAM" id="MobiDB-lite"/>
    </source>
</evidence>
<evidence type="ECO:0000256" key="4">
    <source>
        <dbReference type="ARBA" id="ARBA00022552"/>
    </source>
</evidence>
<dbReference type="STRING" id="200324.A0A2N5TEC7"/>
<evidence type="ECO:0000313" key="16">
    <source>
        <dbReference type="EMBL" id="PLW38018.1"/>
    </source>
</evidence>
<dbReference type="PANTHER" id="PTHR10335:SF17">
    <property type="entry name" value="FIBRILLARIN"/>
    <property type="match status" value="1"/>
</dbReference>
<keyword evidence="8" id="KW-0694">RNA-binding</keyword>
<dbReference type="GO" id="GO:1990259">
    <property type="term" value="F:histone H2AQ104 methyltransferase activity"/>
    <property type="evidence" value="ECO:0007669"/>
    <property type="project" value="TreeGrafter"/>
</dbReference>
<dbReference type="AlphaFoldDB" id="A0A2N5TEC7"/>
<gene>
    <name evidence="14" type="ORF">PCANC_13337</name>
    <name evidence="16" type="ORF">PCASD_09949</name>
    <name evidence="15" type="ORF">PCASD_10645</name>
</gene>
<keyword evidence="5" id="KW-0489">Methyltransferase</keyword>
<evidence type="ECO:0000256" key="7">
    <source>
        <dbReference type="ARBA" id="ARBA00022691"/>
    </source>
</evidence>
<keyword evidence="6" id="KW-0808">Transferase</keyword>
<name>A0A2N5TEC7_9BASI</name>
<dbReference type="GO" id="GO:0000494">
    <property type="term" value="P:box C/D sno(s)RNA 3'-end processing"/>
    <property type="evidence" value="ECO:0007669"/>
    <property type="project" value="TreeGrafter"/>
</dbReference>
<evidence type="ECO:0000256" key="3">
    <source>
        <dbReference type="ARBA" id="ARBA00015190"/>
    </source>
</evidence>
<keyword evidence="10" id="KW-0687">Ribonucleoprotein</keyword>
<dbReference type="InterPro" id="IPR000692">
    <property type="entry name" value="Fibrillarin"/>
</dbReference>
<feature type="region of interest" description="Disordered" evidence="13">
    <location>
        <begin position="1"/>
        <end position="94"/>
    </location>
</feature>
<dbReference type="HAMAP" id="MF_00351">
    <property type="entry name" value="RNA_methyltransf_FlpA"/>
    <property type="match status" value="1"/>
</dbReference>
<evidence type="ECO:0000313" key="14">
    <source>
        <dbReference type="EMBL" id="PLW16678.1"/>
    </source>
</evidence>
<evidence type="ECO:0000313" key="18">
    <source>
        <dbReference type="Proteomes" id="UP000235392"/>
    </source>
</evidence>
<evidence type="ECO:0000256" key="12">
    <source>
        <dbReference type="ARBA" id="ARBA00047568"/>
    </source>
</evidence>
<comment type="similarity">
    <text evidence="2">Belongs to the methyltransferase superfamily. Fibrillarin family.</text>
</comment>
<dbReference type="Proteomes" id="UP000235392">
    <property type="component" value="Unassembled WGS sequence"/>
</dbReference>
<proteinExistence type="inferred from homology"/>
<evidence type="ECO:0000313" key="15">
    <source>
        <dbReference type="EMBL" id="PLW23831.1"/>
    </source>
</evidence>
<dbReference type="InterPro" id="IPR029063">
    <property type="entry name" value="SAM-dependent_MTases_sf"/>
</dbReference>
<comment type="caution">
    <text evidence="15">The sequence shown here is derived from an EMBL/GenBank/DDBJ whole genome shotgun (WGS) entry which is preliminary data.</text>
</comment>
<protein>
    <recommendedName>
        <fullName evidence="3">rRNA 2'-O-methyltransferase fibrillarin</fullName>
    </recommendedName>
    <alternativeName>
        <fullName evidence="11">Histone-glutamine methyltransferase</fullName>
    </alternativeName>
</protein>
<comment type="catalytic activity">
    <reaction evidence="12">
        <text>L-glutaminyl-[histone H2A] + S-adenosyl-L-methionine = N(5)-methyl-L-glutaminyl-[histone H2A] + S-adenosyl-L-homocysteine + H(+)</text>
        <dbReference type="Rhea" id="RHEA:50904"/>
        <dbReference type="Rhea" id="RHEA-COMP:12837"/>
        <dbReference type="Rhea" id="RHEA-COMP:12839"/>
        <dbReference type="ChEBI" id="CHEBI:15378"/>
        <dbReference type="ChEBI" id="CHEBI:30011"/>
        <dbReference type="ChEBI" id="CHEBI:57856"/>
        <dbReference type="ChEBI" id="CHEBI:59789"/>
        <dbReference type="ChEBI" id="CHEBI:61891"/>
    </reaction>
</comment>
<evidence type="ECO:0000256" key="1">
    <source>
        <dbReference type="ARBA" id="ARBA00004604"/>
    </source>
</evidence>
<keyword evidence="7" id="KW-0949">S-adenosyl-L-methionine</keyword>
<reference evidence="17 18" key="1">
    <citation type="submission" date="2017-11" db="EMBL/GenBank/DDBJ databases">
        <title>De novo assembly and phasing of dikaryotic genomes from two isolates of Puccinia coronata f. sp. avenae, the causal agent of oat crown rust.</title>
        <authorList>
            <person name="Miller M.E."/>
            <person name="Zhang Y."/>
            <person name="Omidvar V."/>
            <person name="Sperschneider J."/>
            <person name="Schwessinger B."/>
            <person name="Raley C."/>
            <person name="Palmer J.M."/>
            <person name="Garnica D."/>
            <person name="Upadhyaya N."/>
            <person name="Rathjen J."/>
            <person name="Taylor J.M."/>
            <person name="Park R.F."/>
            <person name="Dodds P.N."/>
            <person name="Hirsch C.D."/>
            <person name="Kianian S.F."/>
            <person name="Figueroa M."/>
        </authorList>
    </citation>
    <scope>NUCLEOTIDE SEQUENCE [LARGE SCALE GENOMIC DNA]</scope>
    <source>
        <strain evidence="14">12NC29</strain>
        <strain evidence="15">12SD80</strain>
    </source>
</reference>
<dbReference type="Pfam" id="PF01269">
    <property type="entry name" value="Fibrillarin"/>
    <property type="match status" value="1"/>
</dbReference>
<keyword evidence="4" id="KW-0698">rRNA processing</keyword>
<dbReference type="SMART" id="SM01206">
    <property type="entry name" value="Fibrillarin"/>
    <property type="match status" value="1"/>
</dbReference>
<dbReference type="PRINTS" id="PR00052">
    <property type="entry name" value="FIBRILLARIN"/>
</dbReference>
<dbReference type="OrthoDB" id="1859733at2759"/>
<dbReference type="Gene3D" id="3.30.200.20">
    <property type="entry name" value="Phosphorylase Kinase, domain 1"/>
    <property type="match status" value="1"/>
</dbReference>
<keyword evidence="17" id="KW-1185">Reference proteome</keyword>
<dbReference type="NCBIfam" id="NF003276">
    <property type="entry name" value="PRK04266.1-2"/>
    <property type="match status" value="1"/>
</dbReference>
<evidence type="ECO:0000256" key="8">
    <source>
        <dbReference type="ARBA" id="ARBA00022884"/>
    </source>
</evidence>
<dbReference type="SUPFAM" id="SSF53335">
    <property type="entry name" value="S-adenosyl-L-methionine-dependent methyltransferases"/>
    <property type="match status" value="1"/>
</dbReference>
<dbReference type="GO" id="GO:0032040">
    <property type="term" value="C:small-subunit processome"/>
    <property type="evidence" value="ECO:0007669"/>
    <property type="project" value="TreeGrafter"/>
</dbReference>
<dbReference type="FunFam" id="3.30.200.20:FF:000056">
    <property type="entry name" value="Fibrillarin like 1"/>
    <property type="match status" value="1"/>
</dbReference>
<evidence type="ECO:0000313" key="17">
    <source>
        <dbReference type="Proteomes" id="UP000235388"/>
    </source>
</evidence>
<dbReference type="CDD" id="cd02440">
    <property type="entry name" value="AdoMet_MTases"/>
    <property type="match status" value="1"/>
</dbReference>
<evidence type="ECO:0000256" key="5">
    <source>
        <dbReference type="ARBA" id="ARBA00022603"/>
    </source>
</evidence>
<accession>A0A2N5TEC7</accession>
<evidence type="ECO:0000256" key="11">
    <source>
        <dbReference type="ARBA" id="ARBA00032245"/>
    </source>
</evidence>
<organism evidence="15 18">
    <name type="scientific">Puccinia coronata f. sp. avenae</name>
    <dbReference type="NCBI Taxonomy" id="200324"/>
    <lineage>
        <taxon>Eukaryota</taxon>
        <taxon>Fungi</taxon>
        <taxon>Dikarya</taxon>
        <taxon>Basidiomycota</taxon>
        <taxon>Pucciniomycotina</taxon>
        <taxon>Pucciniomycetes</taxon>
        <taxon>Pucciniales</taxon>
        <taxon>Pucciniaceae</taxon>
        <taxon>Puccinia</taxon>
    </lineage>
</organism>
<keyword evidence="9" id="KW-0539">Nucleus</keyword>
<dbReference type="GO" id="GO:0003723">
    <property type="term" value="F:RNA binding"/>
    <property type="evidence" value="ECO:0007669"/>
    <property type="project" value="UniProtKB-KW"/>
</dbReference>
<sequence>MGFGDGGGRGGFRGGAGGGRGGGGGGRGRGGFGDRGGRGGGRGGGGRGGGRGGGIPSRGGRGAPGGRGGRGAPRGRGGPGGGRGRGGLGSKGGAPKVIIEKHRHDGVFIAKGKEHLLVTRNLVPGDSVYGEKRITVETPSSSPDMPAEKIEYRVWNPFRSKLAAGILGGLDNIYIAPGKKVLYLGAASGTSVSHVADVVGPTGTVYAVEFSHRSGRDLINMAKKRTNVIPIVEDARHPNKYRMLVGMVDVIFADVAQPDQARIICLNAHHFLKHGGNILISIKANCIDSTAPAEAVFASEIKKLQGEMIKPHEQLTLEPYERDHAIVAGTYLRHT</sequence>
<dbReference type="PANTHER" id="PTHR10335">
    <property type="entry name" value="RRNA 2-O-METHYLTRANSFERASE FIBRILLARIN"/>
    <property type="match status" value="1"/>
</dbReference>
<evidence type="ECO:0000256" key="9">
    <source>
        <dbReference type="ARBA" id="ARBA00023242"/>
    </source>
</evidence>
<feature type="compositionally biased region" description="Gly residues" evidence="13">
    <location>
        <begin position="1"/>
        <end position="92"/>
    </location>
</feature>
<dbReference type="FunFam" id="3.40.50.150:FF:000001">
    <property type="entry name" value="Fibrillarin like 1"/>
    <property type="match status" value="1"/>
</dbReference>
<evidence type="ECO:0000256" key="10">
    <source>
        <dbReference type="ARBA" id="ARBA00023274"/>
    </source>
</evidence>
<dbReference type="EMBL" id="PGCI01000134">
    <property type="protein sequence ID" value="PLW38018.1"/>
    <property type="molecule type" value="Genomic_DNA"/>
</dbReference>
<dbReference type="EMBL" id="PGCI01000623">
    <property type="protein sequence ID" value="PLW23831.1"/>
    <property type="molecule type" value="Genomic_DNA"/>
</dbReference>
<dbReference type="EMBL" id="PGCJ01000865">
    <property type="protein sequence ID" value="PLW16678.1"/>
    <property type="molecule type" value="Genomic_DNA"/>
</dbReference>
<dbReference type="GO" id="GO:0000452">
    <property type="term" value="P:snoRNA guided rRNA 2'-O-methylation"/>
    <property type="evidence" value="ECO:0007669"/>
    <property type="project" value="UniProtKB-ARBA"/>
</dbReference>
<dbReference type="Proteomes" id="UP000235388">
    <property type="component" value="Unassembled WGS sequence"/>
</dbReference>
<dbReference type="GO" id="GO:0008649">
    <property type="term" value="F:rRNA methyltransferase activity"/>
    <property type="evidence" value="ECO:0007669"/>
    <property type="project" value="TreeGrafter"/>
</dbReference>
<dbReference type="Gene3D" id="3.40.50.150">
    <property type="entry name" value="Vaccinia Virus protein VP39"/>
    <property type="match status" value="1"/>
</dbReference>
<evidence type="ECO:0000256" key="2">
    <source>
        <dbReference type="ARBA" id="ARBA00010632"/>
    </source>
</evidence>
<dbReference type="GO" id="GO:0031428">
    <property type="term" value="C:box C/D methylation guide snoRNP complex"/>
    <property type="evidence" value="ECO:0007669"/>
    <property type="project" value="TreeGrafter"/>
</dbReference>
<comment type="subcellular location">
    <subcellularLocation>
        <location evidence="1">Nucleus</location>
        <location evidence="1">Nucleolus</location>
    </subcellularLocation>
</comment>